<accession>A0ACB8X5D2</accession>
<evidence type="ECO:0000313" key="2">
    <source>
        <dbReference type="Proteomes" id="UP000831701"/>
    </source>
</evidence>
<organism evidence="1 2">
    <name type="scientific">Scortum barcoo</name>
    <name type="common">barcoo grunter</name>
    <dbReference type="NCBI Taxonomy" id="214431"/>
    <lineage>
        <taxon>Eukaryota</taxon>
        <taxon>Metazoa</taxon>
        <taxon>Chordata</taxon>
        <taxon>Craniata</taxon>
        <taxon>Vertebrata</taxon>
        <taxon>Euteleostomi</taxon>
        <taxon>Actinopterygii</taxon>
        <taxon>Neopterygii</taxon>
        <taxon>Teleostei</taxon>
        <taxon>Neoteleostei</taxon>
        <taxon>Acanthomorphata</taxon>
        <taxon>Eupercaria</taxon>
        <taxon>Centrarchiformes</taxon>
        <taxon>Terapontoidei</taxon>
        <taxon>Terapontidae</taxon>
        <taxon>Scortum</taxon>
    </lineage>
</organism>
<proteinExistence type="predicted"/>
<sequence>MKLQSYFGRTSLFTDELKRGNISLKIMNVTLADEGRYKCLIPKLKSTVKESIVKLVIDPNYVKTVTTQTPLHPRNLQTSDLNNETNVEVTSRDHISQSVSVSAVVLLVVLILAGGVGYLLTHKSSKNDLPNEDPAKLLPV</sequence>
<dbReference type="EMBL" id="CM041532">
    <property type="protein sequence ID" value="KAI3375485.1"/>
    <property type="molecule type" value="Genomic_DNA"/>
</dbReference>
<reference evidence="1" key="1">
    <citation type="submission" date="2022-04" db="EMBL/GenBank/DDBJ databases">
        <title>Jade perch genome.</title>
        <authorList>
            <person name="Chao B."/>
        </authorList>
    </citation>
    <scope>NUCLEOTIDE SEQUENCE</scope>
    <source>
        <strain evidence="1">CB-2022</strain>
    </source>
</reference>
<gene>
    <name evidence="1" type="ORF">L3Q82_003818</name>
</gene>
<name>A0ACB8X5D2_9TELE</name>
<protein>
    <submittedName>
        <fullName evidence="1">Uncharacterized protein</fullName>
    </submittedName>
</protein>
<dbReference type="Proteomes" id="UP000831701">
    <property type="component" value="Chromosome 2"/>
</dbReference>
<comment type="caution">
    <text evidence="1">The sequence shown here is derived from an EMBL/GenBank/DDBJ whole genome shotgun (WGS) entry which is preliminary data.</text>
</comment>
<keyword evidence="2" id="KW-1185">Reference proteome</keyword>
<evidence type="ECO:0000313" key="1">
    <source>
        <dbReference type="EMBL" id="KAI3375485.1"/>
    </source>
</evidence>